<feature type="non-terminal residue" evidence="1">
    <location>
        <position position="68"/>
    </location>
</feature>
<comment type="caution">
    <text evidence="1">The sequence shown here is derived from an EMBL/GenBank/DDBJ whole genome shotgun (WGS) entry which is preliminary data.</text>
</comment>
<dbReference type="EMBL" id="CACRXK020033470">
    <property type="protein sequence ID" value="CAB4043896.1"/>
    <property type="molecule type" value="Genomic_DNA"/>
</dbReference>
<reference evidence="1" key="1">
    <citation type="submission" date="2020-04" db="EMBL/GenBank/DDBJ databases">
        <authorList>
            <person name="Alioto T."/>
            <person name="Alioto T."/>
            <person name="Gomez Garrido J."/>
        </authorList>
    </citation>
    <scope>NUCLEOTIDE SEQUENCE</scope>
    <source>
        <strain evidence="1">A484AB</strain>
    </source>
</reference>
<dbReference type="AlphaFoldDB" id="A0A6S7KDM4"/>
<feature type="non-terminal residue" evidence="1">
    <location>
        <position position="1"/>
    </location>
</feature>
<evidence type="ECO:0000313" key="1">
    <source>
        <dbReference type="EMBL" id="CAB4043896.1"/>
    </source>
</evidence>
<sequence length="68" mass="7566">FFVTTCLHLVSSSGVTILFIKTAVIRSSATLIDHNVVIVNPCKREPKSCSRRIISSRDLRSMEIPFSS</sequence>
<gene>
    <name evidence="1" type="ORF">PACLA_8A042407</name>
</gene>
<name>A0A6S7KDM4_PARCT</name>
<keyword evidence="2" id="KW-1185">Reference proteome</keyword>
<organism evidence="1 2">
    <name type="scientific">Paramuricea clavata</name>
    <name type="common">Red gorgonian</name>
    <name type="synonym">Violescent sea-whip</name>
    <dbReference type="NCBI Taxonomy" id="317549"/>
    <lineage>
        <taxon>Eukaryota</taxon>
        <taxon>Metazoa</taxon>
        <taxon>Cnidaria</taxon>
        <taxon>Anthozoa</taxon>
        <taxon>Octocorallia</taxon>
        <taxon>Malacalcyonacea</taxon>
        <taxon>Plexauridae</taxon>
        <taxon>Paramuricea</taxon>
    </lineage>
</organism>
<dbReference type="Proteomes" id="UP001152795">
    <property type="component" value="Unassembled WGS sequence"/>
</dbReference>
<protein>
    <submittedName>
        <fullName evidence="1">Uncharacterized protein</fullName>
    </submittedName>
</protein>
<accession>A0A6S7KDM4</accession>
<evidence type="ECO:0000313" key="2">
    <source>
        <dbReference type="Proteomes" id="UP001152795"/>
    </source>
</evidence>
<proteinExistence type="predicted"/>